<gene>
    <name evidence="4" type="ORF">SCNU_15474</name>
</gene>
<dbReference type="STRING" id="644548.SCNU_15474"/>
<dbReference type="EMBL" id="AEUD01000014">
    <property type="protein sequence ID" value="EGD54135.1"/>
    <property type="molecule type" value="Genomic_DNA"/>
</dbReference>
<dbReference type="PANTHER" id="PTHR42733">
    <property type="entry name" value="DJ-1 PROTEIN"/>
    <property type="match status" value="1"/>
</dbReference>
<evidence type="ECO:0000256" key="1">
    <source>
        <dbReference type="ARBA" id="ARBA00008542"/>
    </source>
</evidence>
<keyword evidence="5" id="KW-1185">Reference proteome</keyword>
<dbReference type="InterPro" id="IPR006286">
    <property type="entry name" value="C56_PfpI-like"/>
</dbReference>
<evidence type="ECO:0000313" key="5">
    <source>
        <dbReference type="Proteomes" id="UP000035065"/>
    </source>
</evidence>
<name>F1YM86_9ACTN</name>
<accession>F1YM86</accession>
<keyword evidence="4" id="KW-0645">Protease</keyword>
<evidence type="ECO:0000256" key="2">
    <source>
        <dbReference type="SAM" id="MobiDB-lite"/>
    </source>
</evidence>
<dbReference type="SUPFAM" id="SSF52317">
    <property type="entry name" value="Class I glutamine amidotransferase-like"/>
    <property type="match status" value="1"/>
</dbReference>
<dbReference type="Proteomes" id="UP000035065">
    <property type="component" value="Unassembled WGS sequence"/>
</dbReference>
<dbReference type="OrthoDB" id="9792284at2"/>
<proteinExistence type="inferred from homology"/>
<feature type="domain" description="DJ-1/PfpI" evidence="3">
    <location>
        <begin position="33"/>
        <end position="202"/>
    </location>
</feature>
<protein>
    <submittedName>
        <fullName evidence="4">Intracellular protease, PFpI family protein</fullName>
    </submittedName>
</protein>
<dbReference type="PANTHER" id="PTHR42733:SF12">
    <property type="entry name" value="PROTEINASE"/>
    <property type="match status" value="1"/>
</dbReference>
<dbReference type="PROSITE" id="PS51276">
    <property type="entry name" value="PEPTIDASE_C56_PFPI"/>
    <property type="match status" value="1"/>
</dbReference>
<dbReference type="CDD" id="cd03134">
    <property type="entry name" value="GATase1_PfpI_like"/>
    <property type="match status" value="1"/>
</dbReference>
<dbReference type="RefSeq" id="WP_009680291.1">
    <property type="nucleotide sequence ID" value="NZ_AEUD01000014.1"/>
</dbReference>
<keyword evidence="4" id="KW-0378">Hydrolase</keyword>
<dbReference type="AlphaFoldDB" id="F1YM86"/>
<evidence type="ECO:0000259" key="3">
    <source>
        <dbReference type="Pfam" id="PF01965"/>
    </source>
</evidence>
<dbReference type="MEROPS" id="C56.001"/>
<feature type="region of interest" description="Disordered" evidence="2">
    <location>
        <begin position="1"/>
        <end position="23"/>
    </location>
</feature>
<sequence length="214" mass="22602">MTVRDHDSGLASETASRTPLDAEADPDLSGLVVAFLVAPEGAEERELTTPWRTVREAGGTPMLVSTVGGNVQTFHHLDRAASHPVDEVLDNVDGAEFDALVLPGGVANPDFLRTVGPAVAFVARFLETGRPVAAICHAPWILIETGLIGGRRLTSWPSLRTDLLNAGATWEDGPVVVCDSGPGPLITSRKPEDLPAFDEALIHRFAVSGPGRTS</sequence>
<dbReference type="InterPro" id="IPR029062">
    <property type="entry name" value="Class_I_gatase-like"/>
</dbReference>
<dbReference type="GO" id="GO:0008233">
    <property type="term" value="F:peptidase activity"/>
    <property type="evidence" value="ECO:0007669"/>
    <property type="project" value="UniProtKB-KW"/>
</dbReference>
<evidence type="ECO:0000313" key="4">
    <source>
        <dbReference type="EMBL" id="EGD54135.1"/>
    </source>
</evidence>
<reference evidence="4 5" key="1">
    <citation type="journal article" date="2011" name="J. Bacteriol.">
        <title>Draft Genome Sequence of Gordonia neofelifaecis NRRL B-59395, a Cholesterol-Degrading Actinomycete.</title>
        <authorList>
            <person name="Ge F."/>
            <person name="Li W."/>
            <person name="Chen G."/>
            <person name="Liu Y."/>
            <person name="Zhang G."/>
            <person name="Yong B."/>
            <person name="Wang Q."/>
            <person name="Wang N."/>
            <person name="Huang Z."/>
            <person name="Li W."/>
            <person name="Wang J."/>
            <person name="Wu C."/>
            <person name="Xie Q."/>
            <person name="Liu G."/>
        </authorList>
    </citation>
    <scope>NUCLEOTIDE SEQUENCE [LARGE SCALE GENOMIC DNA]</scope>
    <source>
        <strain evidence="4 5">NRRL B-59395</strain>
    </source>
</reference>
<dbReference type="InterPro" id="IPR002818">
    <property type="entry name" value="DJ-1/PfpI"/>
</dbReference>
<comment type="caution">
    <text evidence="4">The sequence shown here is derived from an EMBL/GenBank/DDBJ whole genome shotgun (WGS) entry which is preliminary data.</text>
</comment>
<organism evidence="4 5">
    <name type="scientific">Gordonia neofelifaecis NRRL B-59395</name>
    <dbReference type="NCBI Taxonomy" id="644548"/>
    <lineage>
        <taxon>Bacteria</taxon>
        <taxon>Bacillati</taxon>
        <taxon>Actinomycetota</taxon>
        <taxon>Actinomycetes</taxon>
        <taxon>Mycobacteriales</taxon>
        <taxon>Gordoniaceae</taxon>
        <taxon>Gordonia</taxon>
    </lineage>
</organism>
<comment type="similarity">
    <text evidence="1">Belongs to the peptidase C56 family.</text>
</comment>
<dbReference type="Gene3D" id="3.40.50.880">
    <property type="match status" value="1"/>
</dbReference>
<dbReference type="GO" id="GO:0006508">
    <property type="term" value="P:proteolysis"/>
    <property type="evidence" value="ECO:0007669"/>
    <property type="project" value="UniProtKB-KW"/>
</dbReference>
<dbReference type="eggNOG" id="COG0693">
    <property type="taxonomic scope" value="Bacteria"/>
</dbReference>
<dbReference type="Pfam" id="PF01965">
    <property type="entry name" value="DJ-1_PfpI"/>
    <property type="match status" value="1"/>
</dbReference>